<organism evidence="5 6">
    <name type="scientific">Streblomastix strix</name>
    <dbReference type="NCBI Taxonomy" id="222440"/>
    <lineage>
        <taxon>Eukaryota</taxon>
        <taxon>Metamonada</taxon>
        <taxon>Preaxostyla</taxon>
        <taxon>Oxymonadida</taxon>
        <taxon>Streblomastigidae</taxon>
        <taxon>Streblomastix</taxon>
    </lineage>
</organism>
<feature type="region of interest" description="Disordered" evidence="3">
    <location>
        <begin position="1"/>
        <end position="24"/>
    </location>
</feature>
<feature type="compositionally biased region" description="Acidic residues" evidence="3">
    <location>
        <begin position="70"/>
        <end position="80"/>
    </location>
</feature>
<dbReference type="EMBL" id="SNRW01029140">
    <property type="protein sequence ID" value="KAA6358942.1"/>
    <property type="molecule type" value="Genomic_DNA"/>
</dbReference>
<evidence type="ECO:0000313" key="5">
    <source>
        <dbReference type="EMBL" id="KAA6358942.1"/>
    </source>
</evidence>
<gene>
    <name evidence="5" type="ORF">EZS28_045531</name>
</gene>
<evidence type="ECO:0000259" key="4">
    <source>
        <dbReference type="PROSITE" id="PS50004"/>
    </source>
</evidence>
<comment type="caution">
    <text evidence="5">The sequence shown here is derived from an EMBL/GenBank/DDBJ whole genome shotgun (WGS) entry which is preliminary data.</text>
</comment>
<keyword evidence="1" id="KW-0479">Metal-binding</keyword>
<dbReference type="SMART" id="SM00239">
    <property type="entry name" value="C2"/>
    <property type="match status" value="1"/>
</dbReference>
<dbReference type="PRINTS" id="PR00360">
    <property type="entry name" value="C2DOMAIN"/>
</dbReference>
<dbReference type="CDD" id="cd00030">
    <property type="entry name" value="C2"/>
    <property type="match status" value="1"/>
</dbReference>
<dbReference type="PROSITE" id="PS50004">
    <property type="entry name" value="C2"/>
    <property type="match status" value="1"/>
</dbReference>
<dbReference type="InterPro" id="IPR035892">
    <property type="entry name" value="C2_domain_sf"/>
</dbReference>
<dbReference type="AlphaFoldDB" id="A0A5J4TM49"/>
<dbReference type="GO" id="GO:0016020">
    <property type="term" value="C:membrane"/>
    <property type="evidence" value="ECO:0007669"/>
    <property type="project" value="TreeGrafter"/>
</dbReference>
<keyword evidence="2" id="KW-0106">Calcium</keyword>
<dbReference type="PANTHER" id="PTHR45911">
    <property type="entry name" value="C2 DOMAIN-CONTAINING PROTEIN"/>
    <property type="match status" value="1"/>
</dbReference>
<protein>
    <recommendedName>
        <fullName evidence="4">C2 domain-containing protein</fullName>
    </recommendedName>
</protein>
<dbReference type="PANTHER" id="PTHR45911:SF4">
    <property type="entry name" value="MULTIPLE C2 AND TRANSMEMBRANE DOMAIN-CONTAINING PROTEIN"/>
    <property type="match status" value="1"/>
</dbReference>
<dbReference type="InterPro" id="IPR000008">
    <property type="entry name" value="C2_dom"/>
</dbReference>
<dbReference type="Gene3D" id="2.60.40.150">
    <property type="entry name" value="C2 domain"/>
    <property type="match status" value="1"/>
</dbReference>
<dbReference type="Proteomes" id="UP000324800">
    <property type="component" value="Unassembled WGS sequence"/>
</dbReference>
<evidence type="ECO:0000256" key="2">
    <source>
        <dbReference type="ARBA" id="ARBA00022837"/>
    </source>
</evidence>
<feature type="domain" description="C2" evidence="4">
    <location>
        <begin position="80"/>
        <end position="199"/>
    </location>
</feature>
<feature type="region of interest" description="Disordered" evidence="3">
    <location>
        <begin position="41"/>
        <end position="81"/>
    </location>
</feature>
<dbReference type="OrthoDB" id="67700at2759"/>
<sequence length="227" mass="25621">FKEYDNNQRTSQLPLIGGEGTENAGSQVGILNIEINYTPESDAQVQQQQQEIEDEGVKEEQIQDQQPQAVEEEPVQEEEQQQPIEEIAKIDDDCPKGIVEVTVFGVKNVAAMDSNGKSDPYIKVTVGGITQKTQKKKDTLNAEFNETFKFDFDPSTTQERDIKLELWDYDSFSDDDQIGKASFPLSEFKGKKEKRNVEFFGVNKNYGQNTGTGDFEISYIPEGETIQ</sequence>
<feature type="non-terminal residue" evidence="5">
    <location>
        <position position="1"/>
    </location>
</feature>
<evidence type="ECO:0000256" key="1">
    <source>
        <dbReference type="ARBA" id="ARBA00022723"/>
    </source>
</evidence>
<evidence type="ECO:0000256" key="3">
    <source>
        <dbReference type="SAM" id="MobiDB-lite"/>
    </source>
</evidence>
<reference evidence="5 6" key="1">
    <citation type="submission" date="2019-03" db="EMBL/GenBank/DDBJ databases">
        <title>Single cell metagenomics reveals metabolic interactions within the superorganism composed of flagellate Streblomastix strix and complex community of Bacteroidetes bacteria on its surface.</title>
        <authorList>
            <person name="Treitli S.C."/>
            <person name="Kolisko M."/>
            <person name="Husnik F."/>
            <person name="Keeling P."/>
            <person name="Hampl V."/>
        </authorList>
    </citation>
    <scope>NUCLEOTIDE SEQUENCE [LARGE SCALE GENOMIC DNA]</scope>
    <source>
        <strain evidence="5">ST1C</strain>
    </source>
</reference>
<dbReference type="Pfam" id="PF00168">
    <property type="entry name" value="C2"/>
    <property type="match status" value="1"/>
</dbReference>
<proteinExistence type="predicted"/>
<feature type="non-terminal residue" evidence="5">
    <location>
        <position position="227"/>
    </location>
</feature>
<accession>A0A5J4TM49</accession>
<name>A0A5J4TM49_9EUKA</name>
<evidence type="ECO:0000313" key="6">
    <source>
        <dbReference type="Proteomes" id="UP000324800"/>
    </source>
</evidence>
<dbReference type="GO" id="GO:0005509">
    <property type="term" value="F:calcium ion binding"/>
    <property type="evidence" value="ECO:0007669"/>
    <property type="project" value="TreeGrafter"/>
</dbReference>
<dbReference type="SUPFAM" id="SSF49562">
    <property type="entry name" value="C2 domain (Calcium/lipid-binding domain, CaLB)"/>
    <property type="match status" value="1"/>
</dbReference>